<proteinExistence type="predicted"/>
<dbReference type="EMBL" id="CP000515">
    <property type="protein sequence ID" value="ABM21157.1"/>
    <property type="molecule type" value="Genomic_DNA"/>
</dbReference>
<sequence>MRLRYQLQTRVQQAETMEPEVIGKHIRYAALTAGFALATLSFPSIAENEWTVEKVQGQTHVRYERDDGEYLNLTVQCDQGTGIPSYTFVHKLPRNVDGAQALFETPDLANAINNSELDQIITVDEVGRYNPTRIGATPVNTRSGPALMSVSFFPFNPDTARQALEDQIMGGTESIGVWYRKPTTFTPIYSASFPLSGLKPLMTMVLESKVMDCGDQNWRKQRMNAVADRNAG</sequence>
<evidence type="ECO:0000313" key="2">
    <source>
        <dbReference type="Proteomes" id="UP000000998"/>
    </source>
</evidence>
<dbReference type="RefSeq" id="WP_011783196.1">
    <property type="nucleotide sequence ID" value="NC_008738.1"/>
</dbReference>
<name>A1U838_MARN8</name>
<organism evidence="1 2">
    <name type="scientific">Marinobacter nauticus (strain ATCC 700491 / DSM 11845 / VT8)</name>
    <name type="common">Marinobacter aquaeolei</name>
    <dbReference type="NCBI Taxonomy" id="351348"/>
    <lineage>
        <taxon>Bacteria</taxon>
        <taxon>Pseudomonadati</taxon>
        <taxon>Pseudomonadota</taxon>
        <taxon>Gammaproteobacteria</taxon>
        <taxon>Pseudomonadales</taxon>
        <taxon>Marinobacteraceae</taxon>
        <taxon>Marinobacter</taxon>
    </lineage>
</organism>
<evidence type="ECO:0000313" key="1">
    <source>
        <dbReference type="EMBL" id="ABM21157.1"/>
    </source>
</evidence>
<accession>A1U838</accession>
<geneLocation type="plasmid" evidence="1 2">
    <name>pMAQU01</name>
</geneLocation>
<dbReference type="HOGENOM" id="CLU_1193688_0_0_6"/>
<dbReference type="Proteomes" id="UP000000998">
    <property type="component" value="Plasmid pMAQU01"/>
</dbReference>
<dbReference type="AlphaFoldDB" id="A1U838"/>
<dbReference type="KEGG" id="maq:Maqu_4306"/>
<gene>
    <name evidence="1" type="ordered locus">Maqu_4306</name>
</gene>
<reference evidence="2" key="1">
    <citation type="journal article" date="2011" name="Appl. Environ. Microbiol.">
        <title>Genomic potential of Marinobacter aquaeolei, a biogeochemical 'opportunitroph'.</title>
        <authorList>
            <person name="Singer E."/>
            <person name="Webb E.A."/>
            <person name="Nelson W.C."/>
            <person name="Heidelberg J.F."/>
            <person name="Ivanova N."/>
            <person name="Pati A."/>
            <person name="Edwards K.J."/>
        </authorList>
    </citation>
    <scope>NUCLEOTIDE SEQUENCE [LARGE SCALE GENOMIC DNA]</scope>
    <source>
        <strain evidence="2">ATCC 700491 / DSM 11845 / VT8</strain>
    </source>
</reference>
<protein>
    <submittedName>
        <fullName evidence="1">Uncharacterized protein</fullName>
    </submittedName>
</protein>
<keyword evidence="1" id="KW-0614">Plasmid</keyword>